<evidence type="ECO:0000313" key="3">
    <source>
        <dbReference type="EMBL" id="KZT06894.1"/>
    </source>
</evidence>
<organism evidence="3 4">
    <name type="scientific">Laetiporus sulphureus 93-53</name>
    <dbReference type="NCBI Taxonomy" id="1314785"/>
    <lineage>
        <taxon>Eukaryota</taxon>
        <taxon>Fungi</taxon>
        <taxon>Dikarya</taxon>
        <taxon>Basidiomycota</taxon>
        <taxon>Agaricomycotina</taxon>
        <taxon>Agaricomycetes</taxon>
        <taxon>Polyporales</taxon>
        <taxon>Laetiporus</taxon>
    </lineage>
</organism>
<evidence type="ECO:0000259" key="2">
    <source>
        <dbReference type="SMART" id="SM00198"/>
    </source>
</evidence>
<proteinExistence type="predicted"/>
<accession>A0A165EER9</accession>
<gene>
    <name evidence="3" type="ORF">LAESUDRAFT_699810</name>
</gene>
<dbReference type="SMART" id="SM00198">
    <property type="entry name" value="SCP"/>
    <property type="match status" value="1"/>
</dbReference>
<feature type="signal peptide" evidence="1">
    <location>
        <begin position="1"/>
        <end position="24"/>
    </location>
</feature>
<dbReference type="InterPro" id="IPR014044">
    <property type="entry name" value="CAP_dom"/>
</dbReference>
<name>A0A165EER9_9APHY</name>
<dbReference type="STRING" id="1314785.A0A165EER9"/>
<dbReference type="InterPro" id="IPR035940">
    <property type="entry name" value="CAP_sf"/>
</dbReference>
<dbReference type="AlphaFoldDB" id="A0A165EER9"/>
<dbReference type="OrthoDB" id="337038at2759"/>
<feature type="domain" description="SCP" evidence="2">
    <location>
        <begin position="191"/>
        <end position="323"/>
    </location>
</feature>
<evidence type="ECO:0000256" key="1">
    <source>
        <dbReference type="SAM" id="SignalP"/>
    </source>
</evidence>
<evidence type="ECO:0000313" key="4">
    <source>
        <dbReference type="Proteomes" id="UP000076871"/>
    </source>
</evidence>
<keyword evidence="1" id="KW-0732">Signal</keyword>
<dbReference type="Gene3D" id="3.40.33.10">
    <property type="entry name" value="CAP"/>
    <property type="match status" value="1"/>
</dbReference>
<dbReference type="Proteomes" id="UP000076871">
    <property type="component" value="Unassembled WGS sequence"/>
</dbReference>
<dbReference type="PRINTS" id="PR00837">
    <property type="entry name" value="V5TPXLIKE"/>
</dbReference>
<dbReference type="SUPFAM" id="SSF55797">
    <property type="entry name" value="PR-1-like"/>
    <property type="match status" value="1"/>
</dbReference>
<dbReference type="InterPro" id="IPR001283">
    <property type="entry name" value="CRISP-related"/>
</dbReference>
<feature type="chain" id="PRO_5007857156" evidence="1">
    <location>
        <begin position="25"/>
        <end position="331"/>
    </location>
</feature>
<dbReference type="GeneID" id="63823422"/>
<dbReference type="InParanoid" id="A0A165EER9"/>
<dbReference type="Pfam" id="PF00188">
    <property type="entry name" value="CAP"/>
    <property type="match status" value="1"/>
</dbReference>
<dbReference type="PANTHER" id="PTHR10334">
    <property type="entry name" value="CYSTEINE-RICH SECRETORY PROTEIN-RELATED"/>
    <property type="match status" value="1"/>
</dbReference>
<dbReference type="RefSeq" id="XP_040764634.1">
    <property type="nucleotide sequence ID" value="XM_040906393.1"/>
</dbReference>
<sequence>MMNRLAIALLVLAVIVSEISCAQAGLDYAHRYHKRRSNLSRMKKATSAGKISRRACRVRPSSVTNLPSVPATQSISDSGLVSYVPITISETPITSSLQPAVAISTTQPAVDASVVSSSSASPRTAPTVVSSAEPVAVSSFTSSANDTPTALTTTAAALSTISVTSSSAFVATLASSSAAAITSSVSSTSPSDIDRYLSDQNTVRAQHGAVALTWNDTLAAAAQEWANGCVFEHSGGTLGPYGENLAAGTGSGYGIAAAIQSWTDEASQYNPSDPVASHFTQVVWKATTEVGCGMQECNGIFPASYGPAQYYVCEYFIQGNVEGEFSENVQM</sequence>
<reference evidence="3 4" key="1">
    <citation type="journal article" date="2016" name="Mol. Biol. Evol.">
        <title>Comparative Genomics of Early-Diverging Mushroom-Forming Fungi Provides Insights into the Origins of Lignocellulose Decay Capabilities.</title>
        <authorList>
            <person name="Nagy L.G."/>
            <person name="Riley R."/>
            <person name="Tritt A."/>
            <person name="Adam C."/>
            <person name="Daum C."/>
            <person name="Floudas D."/>
            <person name="Sun H."/>
            <person name="Yadav J.S."/>
            <person name="Pangilinan J."/>
            <person name="Larsson K.H."/>
            <person name="Matsuura K."/>
            <person name="Barry K."/>
            <person name="Labutti K."/>
            <person name="Kuo R."/>
            <person name="Ohm R.A."/>
            <person name="Bhattacharya S.S."/>
            <person name="Shirouzu T."/>
            <person name="Yoshinaga Y."/>
            <person name="Martin F.M."/>
            <person name="Grigoriev I.V."/>
            <person name="Hibbett D.S."/>
        </authorList>
    </citation>
    <scope>NUCLEOTIDE SEQUENCE [LARGE SCALE GENOMIC DNA]</scope>
    <source>
        <strain evidence="3 4">93-53</strain>
    </source>
</reference>
<keyword evidence="4" id="KW-1185">Reference proteome</keyword>
<dbReference type="EMBL" id="KV427622">
    <property type="protein sequence ID" value="KZT06894.1"/>
    <property type="molecule type" value="Genomic_DNA"/>
</dbReference>
<protein>
    <submittedName>
        <fullName evidence="3">PR-1-like protein</fullName>
    </submittedName>
</protein>